<dbReference type="EMBL" id="JAACJL010000015">
    <property type="protein sequence ID" value="KAF4620832.1"/>
    <property type="molecule type" value="Genomic_DNA"/>
</dbReference>
<evidence type="ECO:0000259" key="3">
    <source>
        <dbReference type="Pfam" id="PF20151"/>
    </source>
</evidence>
<keyword evidence="2" id="KW-1133">Transmembrane helix</keyword>
<reference evidence="4 5" key="1">
    <citation type="submission" date="2019-12" db="EMBL/GenBank/DDBJ databases">
        <authorList>
            <person name="Floudas D."/>
            <person name="Bentzer J."/>
            <person name="Ahren D."/>
            <person name="Johansson T."/>
            <person name="Persson P."/>
            <person name="Tunlid A."/>
        </authorList>
    </citation>
    <scope>NUCLEOTIDE SEQUENCE [LARGE SCALE GENOMIC DNA]</scope>
    <source>
        <strain evidence="4 5">CBS 102.39</strain>
    </source>
</reference>
<accession>A0A8H4VST8</accession>
<dbReference type="AlphaFoldDB" id="A0A8H4VST8"/>
<keyword evidence="5" id="KW-1185">Reference proteome</keyword>
<dbReference type="Proteomes" id="UP000521872">
    <property type="component" value="Unassembled WGS sequence"/>
</dbReference>
<evidence type="ECO:0000256" key="2">
    <source>
        <dbReference type="SAM" id="Phobius"/>
    </source>
</evidence>
<evidence type="ECO:0000313" key="4">
    <source>
        <dbReference type="EMBL" id="KAF4620832.1"/>
    </source>
</evidence>
<comment type="caution">
    <text evidence="4">The sequence shown here is derived from an EMBL/GenBank/DDBJ whole genome shotgun (WGS) entry which is preliminary data.</text>
</comment>
<dbReference type="InterPro" id="IPR045340">
    <property type="entry name" value="DUF6533"/>
</dbReference>
<sequence>MDVTGMDADAQAAAAAALLHALIEAGAFGPFVTYVDVAAACLYVYDYFLTIGMEVELVWKTRWSFINVLYIAQRYMPAIDTCFIGMWRQLGFLSLDQCKILPYFTGFFYMTGFMLSEMLLSFRVWALWHNSKKLAIGLPILFVMVWAPSYYAMFLYVNSLGYAPSPLPGTRGCFTVAAGEQVIGAWSGILVWNTVTLGLSLIHGIKSYCAGITPKLAAVIYRDGAYYYIFLFIFSALNIVFTLTLQPSHKVLVMSLERILHSMFASRVLLHMRSSAKVNVGGALTEWANASGTGQIGSWRRPLEFRVDNTTSDLRSGMHYQSTMGGGAGKHGAEENGYGRRRKSADYEMQTFEKF</sequence>
<feature type="region of interest" description="Disordered" evidence="1">
    <location>
        <begin position="324"/>
        <end position="343"/>
    </location>
</feature>
<feature type="transmembrane region" description="Helical" evidence="2">
    <location>
        <begin position="183"/>
        <end position="205"/>
    </location>
</feature>
<gene>
    <name evidence="4" type="ORF">D9613_000876</name>
</gene>
<keyword evidence="2" id="KW-0472">Membrane</keyword>
<feature type="transmembrane region" description="Helical" evidence="2">
    <location>
        <begin position="100"/>
        <end position="122"/>
    </location>
</feature>
<organism evidence="4 5">
    <name type="scientific">Agrocybe pediades</name>
    <dbReference type="NCBI Taxonomy" id="84607"/>
    <lineage>
        <taxon>Eukaryota</taxon>
        <taxon>Fungi</taxon>
        <taxon>Dikarya</taxon>
        <taxon>Basidiomycota</taxon>
        <taxon>Agaricomycotina</taxon>
        <taxon>Agaricomycetes</taxon>
        <taxon>Agaricomycetidae</taxon>
        <taxon>Agaricales</taxon>
        <taxon>Agaricineae</taxon>
        <taxon>Strophariaceae</taxon>
        <taxon>Agrocybe</taxon>
    </lineage>
</organism>
<feature type="transmembrane region" description="Helical" evidence="2">
    <location>
        <begin position="225"/>
        <end position="245"/>
    </location>
</feature>
<dbReference type="Pfam" id="PF20151">
    <property type="entry name" value="DUF6533"/>
    <property type="match status" value="1"/>
</dbReference>
<proteinExistence type="predicted"/>
<keyword evidence="2" id="KW-0812">Transmembrane</keyword>
<feature type="transmembrane region" description="Helical" evidence="2">
    <location>
        <begin position="134"/>
        <end position="157"/>
    </location>
</feature>
<name>A0A8H4VST8_9AGAR</name>
<evidence type="ECO:0000256" key="1">
    <source>
        <dbReference type="SAM" id="MobiDB-lite"/>
    </source>
</evidence>
<evidence type="ECO:0000313" key="5">
    <source>
        <dbReference type="Proteomes" id="UP000521872"/>
    </source>
</evidence>
<feature type="domain" description="DUF6533" evidence="3">
    <location>
        <begin position="34"/>
        <end position="77"/>
    </location>
</feature>
<protein>
    <recommendedName>
        <fullName evidence="3">DUF6533 domain-containing protein</fullName>
    </recommendedName>
</protein>